<dbReference type="Proteomes" id="UP000663829">
    <property type="component" value="Unassembled WGS sequence"/>
</dbReference>
<evidence type="ECO:0008006" key="4">
    <source>
        <dbReference type="Google" id="ProtNLM"/>
    </source>
</evidence>
<comment type="caution">
    <text evidence="1">The sequence shown here is derived from an EMBL/GenBank/DDBJ whole genome shotgun (WGS) entry which is preliminary data.</text>
</comment>
<organism evidence="1 3">
    <name type="scientific">Didymodactylos carnosus</name>
    <dbReference type="NCBI Taxonomy" id="1234261"/>
    <lineage>
        <taxon>Eukaryota</taxon>
        <taxon>Metazoa</taxon>
        <taxon>Spiralia</taxon>
        <taxon>Gnathifera</taxon>
        <taxon>Rotifera</taxon>
        <taxon>Eurotatoria</taxon>
        <taxon>Bdelloidea</taxon>
        <taxon>Philodinida</taxon>
        <taxon>Philodinidae</taxon>
        <taxon>Didymodactylos</taxon>
    </lineage>
</organism>
<dbReference type="EMBL" id="CAJOBC010083519">
    <property type="protein sequence ID" value="CAF4302797.1"/>
    <property type="molecule type" value="Genomic_DNA"/>
</dbReference>
<evidence type="ECO:0000313" key="3">
    <source>
        <dbReference type="Proteomes" id="UP000663829"/>
    </source>
</evidence>
<dbReference type="Gene3D" id="3.30.420.10">
    <property type="entry name" value="Ribonuclease H-like superfamily/Ribonuclease H"/>
    <property type="match status" value="1"/>
</dbReference>
<name>A0A815M7Z8_9BILA</name>
<sequence length="408" mass="47520">MNASVINATTTLSQALRQQQITQSQYVQPISFQQLKRAVSMGLNNKENYADLMSANIWPDKVGNVGITVIKLSYIPDAFSIVVRFVDQQYHDEFVKSEIERNFQSAENKYIDTFHGESTFRNDEVSPKRWFFKENTPFFSKGRERSHMISDFLVQHPSGHYKSLSDDGDVNYLRQPATASINIGTDVYFDNDTILSQFERLFQILEYKQEYKNNQIEIIVDNARTHSAKAYSLQDFGKNIGTRCPVKQIEYIDENGAIKVIDYYFQRGENKDKSKGLVELRKDLGIKLPDKAKLKEIHEILSTHCAFQNVTKLEMLAVKYSIKIIYCRKYHCELNAIEGLWCNQKAYVRSRTDQTFDKMIKLISESRINFVQRKISLKLFRRFWRAIEAYSKGQTYANALALFFSQFC</sequence>
<protein>
    <recommendedName>
        <fullName evidence="4">Tc1-like transposase DDE domain-containing protein</fullName>
    </recommendedName>
</protein>
<evidence type="ECO:0000313" key="1">
    <source>
        <dbReference type="EMBL" id="CAF1417959.1"/>
    </source>
</evidence>
<evidence type="ECO:0000313" key="2">
    <source>
        <dbReference type="EMBL" id="CAF4302797.1"/>
    </source>
</evidence>
<dbReference type="EMBL" id="CAJNOQ010018091">
    <property type="protein sequence ID" value="CAF1417959.1"/>
    <property type="molecule type" value="Genomic_DNA"/>
</dbReference>
<accession>A0A815M7Z8</accession>
<dbReference type="InterPro" id="IPR036397">
    <property type="entry name" value="RNaseH_sf"/>
</dbReference>
<gene>
    <name evidence="1" type="ORF">GPM918_LOCUS33650</name>
    <name evidence="2" type="ORF">SRO942_LOCUS34337</name>
</gene>
<dbReference type="GO" id="GO:0003676">
    <property type="term" value="F:nucleic acid binding"/>
    <property type="evidence" value="ECO:0007669"/>
    <property type="project" value="InterPro"/>
</dbReference>
<dbReference type="Proteomes" id="UP000681722">
    <property type="component" value="Unassembled WGS sequence"/>
</dbReference>
<dbReference type="AlphaFoldDB" id="A0A815M7Z8"/>
<proteinExistence type="predicted"/>
<keyword evidence="3" id="KW-1185">Reference proteome</keyword>
<reference evidence="1" key="1">
    <citation type="submission" date="2021-02" db="EMBL/GenBank/DDBJ databases">
        <authorList>
            <person name="Nowell W R."/>
        </authorList>
    </citation>
    <scope>NUCLEOTIDE SEQUENCE</scope>
</reference>